<reference evidence="7 8" key="1">
    <citation type="submission" date="2024-01" db="EMBL/GenBank/DDBJ databases">
        <authorList>
            <consortium name="Genoscope - CEA"/>
            <person name="William W."/>
        </authorList>
    </citation>
    <scope>NUCLEOTIDE SEQUENCE [LARGE SCALE GENOMIC DNA]</scope>
    <source>
        <strain evidence="7 8">29B2s-10</strain>
    </source>
</reference>
<evidence type="ECO:0000256" key="2">
    <source>
        <dbReference type="ARBA" id="ARBA00022692"/>
    </source>
</evidence>
<sequence>MSSTSTSVRSGSGTVRNRTGAEAGIEPAMGSPVVGEEEEASTEELLIEKLDRFLRSVETRLDSFEQYLKAVANVESEEKSRTKVVSSSGNNFLSPESAETTKQRSSRRSSTASIGSITSYSLGNLKSMYSRLGMIKASVLRSSVSNLEHLYINLEEHYQYLTTFGSDGEHPLEPELEAVTSNTAMGKEMLSAKILNTIQFFDEKFTQVDHLIQDRTPRAKDEYQEATFRHFKYFNFNKALKSAETRDLHYYELPLNWRENRYIIQGYRFTLKHKSILGTIFRFNHNESINIWTHMAGIWCMVYLALWHFPRSAVFAANSTRDNWVVYIFLLAAIECFTSSVIWHTYSGFARYKTRSTCACIDYTGITVLITASIIAAEYCSLYHHPTLLRTYIVFSSLCGGTGFLFNWSPYFDRPECRSLRIGFFMGLAFLGASTFVCSCFFEGFIYSLRFFIPLVYKSFVWYWIGVVFYGGLIPERWRYDVVINEDETCRHTHSPVEVLGGEVEHSGLEELEEIKREISHDMHEEKPKEADEYQDIVDKHFPSQPAETRYHRDFFSLWWVDYILSSHNIWHVCVLLGVLGHYVCVLDMFEKIVR</sequence>
<dbReference type="PANTHER" id="PTHR20855">
    <property type="entry name" value="ADIPOR/PROGESTIN RECEPTOR-RELATED"/>
    <property type="match status" value="1"/>
</dbReference>
<protein>
    <submittedName>
        <fullName evidence="7">ADIPOR-like receptor Izh3p</fullName>
    </submittedName>
</protein>
<keyword evidence="4 6" id="KW-0472">Membrane</keyword>
<proteinExistence type="predicted"/>
<comment type="subcellular location">
    <subcellularLocation>
        <location evidence="1">Membrane</location>
        <topology evidence="1">Multi-pass membrane protein</topology>
    </subcellularLocation>
</comment>
<dbReference type="PANTHER" id="PTHR20855:SF97">
    <property type="entry name" value="ADIPOR-LIKE RECEPTOR IZH3-RELATED"/>
    <property type="match status" value="1"/>
</dbReference>
<feature type="transmembrane region" description="Helical" evidence="6">
    <location>
        <begin position="420"/>
        <end position="445"/>
    </location>
</feature>
<feature type="transmembrane region" description="Helical" evidence="6">
    <location>
        <begin position="324"/>
        <end position="346"/>
    </location>
</feature>
<evidence type="ECO:0000256" key="5">
    <source>
        <dbReference type="SAM" id="MobiDB-lite"/>
    </source>
</evidence>
<evidence type="ECO:0000256" key="6">
    <source>
        <dbReference type="SAM" id="Phobius"/>
    </source>
</evidence>
<dbReference type="Pfam" id="PF03006">
    <property type="entry name" value="HlyIII"/>
    <property type="match status" value="1"/>
</dbReference>
<evidence type="ECO:0000256" key="3">
    <source>
        <dbReference type="ARBA" id="ARBA00022989"/>
    </source>
</evidence>
<dbReference type="EMBL" id="OZ004257">
    <property type="protein sequence ID" value="CAK7909759.1"/>
    <property type="molecule type" value="Genomic_DNA"/>
</dbReference>
<accession>A0ABP0EDT8</accession>
<gene>
    <name evidence="7" type="primary">IZH3</name>
    <name evidence="7" type="ORF">CAAN4_E16380</name>
</gene>
<evidence type="ECO:0000313" key="7">
    <source>
        <dbReference type="EMBL" id="CAK7909759.1"/>
    </source>
</evidence>
<organism evidence="7 8">
    <name type="scientific">[Candida] anglica</name>
    <dbReference type="NCBI Taxonomy" id="148631"/>
    <lineage>
        <taxon>Eukaryota</taxon>
        <taxon>Fungi</taxon>
        <taxon>Dikarya</taxon>
        <taxon>Ascomycota</taxon>
        <taxon>Saccharomycotina</taxon>
        <taxon>Pichiomycetes</taxon>
        <taxon>Debaryomycetaceae</taxon>
        <taxon>Kurtzmaniella</taxon>
    </lineage>
</organism>
<keyword evidence="8" id="KW-1185">Reference proteome</keyword>
<dbReference type="InterPro" id="IPR004254">
    <property type="entry name" value="AdipoR/HlyIII-related"/>
</dbReference>
<feature type="region of interest" description="Disordered" evidence="5">
    <location>
        <begin position="78"/>
        <end position="110"/>
    </location>
</feature>
<keyword evidence="3 6" id="KW-1133">Transmembrane helix</keyword>
<evidence type="ECO:0000256" key="1">
    <source>
        <dbReference type="ARBA" id="ARBA00004141"/>
    </source>
</evidence>
<feature type="transmembrane region" description="Helical" evidence="6">
    <location>
        <begin position="451"/>
        <end position="470"/>
    </location>
</feature>
<feature type="transmembrane region" description="Helical" evidence="6">
    <location>
        <begin position="291"/>
        <end position="309"/>
    </location>
</feature>
<evidence type="ECO:0000313" key="8">
    <source>
        <dbReference type="Proteomes" id="UP001497600"/>
    </source>
</evidence>
<feature type="transmembrane region" description="Helical" evidence="6">
    <location>
        <begin position="389"/>
        <end position="408"/>
    </location>
</feature>
<dbReference type="Proteomes" id="UP001497600">
    <property type="component" value="Chromosome E"/>
</dbReference>
<feature type="compositionally biased region" description="Low complexity" evidence="5">
    <location>
        <begin position="1"/>
        <end position="16"/>
    </location>
</feature>
<keyword evidence="2 6" id="KW-0812">Transmembrane</keyword>
<evidence type="ECO:0000256" key="4">
    <source>
        <dbReference type="ARBA" id="ARBA00023136"/>
    </source>
</evidence>
<feature type="compositionally biased region" description="Polar residues" evidence="5">
    <location>
        <begin position="83"/>
        <end position="100"/>
    </location>
</feature>
<name>A0ABP0EDT8_9ASCO</name>
<feature type="region of interest" description="Disordered" evidence="5">
    <location>
        <begin position="1"/>
        <end position="40"/>
    </location>
</feature>
<feature type="transmembrane region" description="Helical" evidence="6">
    <location>
        <begin position="358"/>
        <end position="377"/>
    </location>
</feature>